<reference evidence="2 3" key="1">
    <citation type="journal article" date="2017" name="ISME J.">
        <title>Potential for microbial H2 and metal transformations associated with novel bacteria and archaea in deep terrestrial subsurface sediments.</title>
        <authorList>
            <person name="Hernsdorf A.W."/>
            <person name="Amano Y."/>
            <person name="Miyakawa K."/>
            <person name="Ise K."/>
            <person name="Suzuki Y."/>
            <person name="Anantharaman K."/>
            <person name="Probst A."/>
            <person name="Burstein D."/>
            <person name="Thomas B.C."/>
            <person name="Banfield J.F."/>
        </authorList>
    </citation>
    <scope>NUCLEOTIDE SEQUENCE [LARGE SCALE GENOMIC DNA]</scope>
    <source>
        <strain evidence="2">HGW-Wallbacteria-1</strain>
    </source>
</reference>
<feature type="transmembrane region" description="Helical" evidence="1">
    <location>
        <begin position="59"/>
        <end position="83"/>
    </location>
</feature>
<feature type="transmembrane region" description="Helical" evidence="1">
    <location>
        <begin position="267"/>
        <end position="287"/>
    </location>
</feature>
<keyword evidence="1" id="KW-0812">Transmembrane</keyword>
<keyword evidence="1" id="KW-1133">Transmembrane helix</keyword>
<evidence type="ECO:0000313" key="3">
    <source>
        <dbReference type="Proteomes" id="UP000233256"/>
    </source>
</evidence>
<dbReference type="Proteomes" id="UP000233256">
    <property type="component" value="Unassembled WGS sequence"/>
</dbReference>
<feature type="transmembrane region" description="Helical" evidence="1">
    <location>
        <begin position="183"/>
        <end position="203"/>
    </location>
</feature>
<organism evidence="2 3">
    <name type="scientific">Candidatus Wallbacteria bacterium HGW-Wallbacteria-1</name>
    <dbReference type="NCBI Taxonomy" id="2013854"/>
    <lineage>
        <taxon>Bacteria</taxon>
        <taxon>Candidatus Walliibacteriota</taxon>
    </lineage>
</organism>
<dbReference type="GO" id="GO:0005886">
    <property type="term" value="C:plasma membrane"/>
    <property type="evidence" value="ECO:0007669"/>
    <property type="project" value="UniProtKB-SubCell"/>
</dbReference>
<dbReference type="Pfam" id="PF12679">
    <property type="entry name" value="ABC2_membrane_2"/>
    <property type="match status" value="1"/>
</dbReference>
<name>A0A2N1PUL9_9BACT</name>
<evidence type="ECO:0000256" key="1">
    <source>
        <dbReference type="SAM" id="Phobius"/>
    </source>
</evidence>
<keyword evidence="1" id="KW-0472">Membrane</keyword>
<gene>
    <name evidence="2" type="ORF">CVV64_01110</name>
</gene>
<dbReference type="EMBL" id="PGXC01000001">
    <property type="protein sequence ID" value="PKK92044.1"/>
    <property type="molecule type" value="Genomic_DNA"/>
</dbReference>
<feature type="transmembrane region" description="Helical" evidence="1">
    <location>
        <begin position="154"/>
        <end position="177"/>
    </location>
</feature>
<dbReference type="AlphaFoldDB" id="A0A2N1PUL9"/>
<comment type="caution">
    <text evidence="2">The sequence shown here is derived from an EMBL/GenBank/DDBJ whole genome shotgun (WGS) entry which is preliminary data.</text>
</comment>
<feature type="transmembrane region" description="Helical" evidence="1">
    <location>
        <begin position="215"/>
        <end position="233"/>
    </location>
</feature>
<evidence type="ECO:0000313" key="2">
    <source>
        <dbReference type="EMBL" id="PKK92044.1"/>
    </source>
</evidence>
<evidence type="ECO:0008006" key="4">
    <source>
        <dbReference type="Google" id="ProtNLM"/>
    </source>
</evidence>
<proteinExistence type="predicted"/>
<feature type="transmembrane region" description="Helical" evidence="1">
    <location>
        <begin position="103"/>
        <end position="123"/>
    </location>
</feature>
<protein>
    <recommendedName>
        <fullName evidence="4">ABC transporter permease</fullName>
    </recommendedName>
</protein>
<sequence>MFWRLDVRSLIWRRFFLISPEARLKMRFNPFSEAAIFTGNVLRIAFRDGLGFFRRPQGFAFLAVFALIAGFFFYNQIVTFSTICSHAGPSPALRRQLSINEQVISSFFMDICIVLMIMVPMITTRSFADEEESGSITLLLTAPVSPWSLVTGKFIGSLIPIWTMILITLPHVISTFILADPELLPVLSGYAGLFLLSMAMAALGNMASAFAGTRVFSMAGGFGIFLLFWIVGWSDGYSEGTVAVLSRLSTSIHLRTLMSGMVTLSDILFFPSLVLAALCMTVAALKIRKWRD</sequence>
<accession>A0A2N1PUL9</accession>
<dbReference type="GO" id="GO:0140359">
    <property type="term" value="F:ABC-type transporter activity"/>
    <property type="evidence" value="ECO:0007669"/>
    <property type="project" value="InterPro"/>
</dbReference>